<dbReference type="RefSeq" id="WP_006302717.1">
    <property type="nucleotide sequence ID" value="NZ_ACGK02000001.1"/>
</dbReference>
<keyword evidence="1" id="KW-0472">Membrane</keyword>
<proteinExistence type="predicted"/>
<dbReference type="EMBL" id="ACGK02000001">
    <property type="protein sequence ID" value="EGF23589.1"/>
    <property type="molecule type" value="Genomic_DNA"/>
</dbReference>
<organism evidence="2 3">
    <name type="scientific">Fannyhessea vaginae DSM 15829</name>
    <dbReference type="NCBI Taxonomy" id="525256"/>
    <lineage>
        <taxon>Bacteria</taxon>
        <taxon>Bacillati</taxon>
        <taxon>Actinomycetota</taxon>
        <taxon>Coriobacteriia</taxon>
        <taxon>Coriobacteriales</taxon>
        <taxon>Atopobiaceae</taxon>
        <taxon>Fannyhessea</taxon>
    </lineage>
</organism>
<accession>F1T4E5</accession>
<evidence type="ECO:0000256" key="1">
    <source>
        <dbReference type="SAM" id="Phobius"/>
    </source>
</evidence>
<sequence>MDKRLGDMTKEELEKELLIQKILKAKGDVERNDAKNDHLVKSVDNTKTAKVWRVGQYLNFIILIAYMILVAYILSNTFSRLPF</sequence>
<protein>
    <submittedName>
        <fullName evidence="2">Uncharacterized protein</fullName>
    </submittedName>
</protein>
<reference evidence="2 3" key="1">
    <citation type="submission" date="2011-02" db="EMBL/GenBank/DDBJ databases">
        <authorList>
            <person name="Muzny D."/>
            <person name="Qin X."/>
            <person name="Buhay C."/>
            <person name="Dugan-Rocha S."/>
            <person name="Ding Y."/>
            <person name="Chen G."/>
            <person name="Hawes A."/>
            <person name="Holder M."/>
            <person name="Jhangiani S."/>
            <person name="Johnson A."/>
            <person name="Khan Z."/>
            <person name="Li Z."/>
            <person name="Liu W."/>
            <person name="Liu X."/>
            <person name="Perez L."/>
            <person name="Shen H."/>
            <person name="Wang Q."/>
            <person name="Watt J."/>
            <person name="Xi L."/>
            <person name="Xin Y."/>
            <person name="Zhou J."/>
            <person name="Deng J."/>
            <person name="Jiang H."/>
            <person name="Liu Y."/>
            <person name="Qu J."/>
            <person name="Song X.-Z."/>
            <person name="Zhang L."/>
            <person name="Villasana D."/>
            <person name="Johnson A."/>
            <person name="Liu J."/>
            <person name="Liyanage D."/>
            <person name="Lorensuhewa L."/>
            <person name="Robinson T."/>
            <person name="Song A."/>
            <person name="Song B.-B."/>
            <person name="Dinh H."/>
            <person name="Thornton R."/>
            <person name="Coyle M."/>
            <person name="Francisco L."/>
            <person name="Jackson L."/>
            <person name="Javaid M."/>
            <person name="Korchina V."/>
            <person name="Kovar C."/>
            <person name="Mata R."/>
            <person name="Mathew T."/>
            <person name="Ngo R."/>
            <person name="Nguyen L."/>
            <person name="Nguyen N."/>
            <person name="Okwuonu G."/>
            <person name="Ongeri F."/>
            <person name="Pham C."/>
            <person name="Simmons D."/>
            <person name="Wilczek-Boney K."/>
            <person name="Hale W."/>
            <person name="Jakkamsetti A."/>
            <person name="Pham P."/>
            <person name="Ruth R."/>
            <person name="San Lucas F."/>
            <person name="Warren J."/>
            <person name="Zhang J."/>
            <person name="Zhao Z."/>
            <person name="Zhou C."/>
            <person name="Zhu D."/>
            <person name="Lee S."/>
            <person name="Bess C."/>
            <person name="Blankenburg K."/>
            <person name="Forbes L."/>
            <person name="Fu Q."/>
            <person name="Gubbala S."/>
            <person name="Hirani K."/>
            <person name="Jayaseelan J.C."/>
            <person name="Lara F."/>
            <person name="Munidasa M."/>
            <person name="Palculict T."/>
            <person name="Patil S."/>
            <person name="Pu L.-L."/>
            <person name="Saada N."/>
            <person name="Tang L."/>
            <person name="Weissenberger G."/>
            <person name="Zhu Y."/>
            <person name="Hemphill L."/>
            <person name="Shang Y."/>
            <person name="Youmans B."/>
            <person name="Ayvaz T."/>
            <person name="Ross M."/>
            <person name="Santibanez J."/>
            <person name="Aqrawi P."/>
            <person name="Gross S."/>
            <person name="Joshi V."/>
            <person name="Fowler G."/>
            <person name="Nazareth L."/>
            <person name="Reid J."/>
            <person name="Worley K."/>
            <person name="Petrosino J."/>
            <person name="Highlander S."/>
            <person name="Gibbs R."/>
        </authorList>
    </citation>
    <scope>NUCLEOTIDE SEQUENCE [LARGE SCALE GENOMIC DNA]</scope>
    <source>
        <strain evidence="2 3">DSM 15829</strain>
    </source>
</reference>
<dbReference type="AlphaFoldDB" id="F1T4E5"/>
<evidence type="ECO:0000313" key="2">
    <source>
        <dbReference type="EMBL" id="EGF23589.1"/>
    </source>
</evidence>
<keyword evidence="3" id="KW-1185">Reference proteome</keyword>
<keyword evidence="1" id="KW-0812">Transmembrane</keyword>
<evidence type="ECO:0000313" key="3">
    <source>
        <dbReference type="Proteomes" id="UP000005947"/>
    </source>
</evidence>
<name>F1T4E5_9ACTN</name>
<feature type="transmembrane region" description="Helical" evidence="1">
    <location>
        <begin position="57"/>
        <end position="75"/>
    </location>
</feature>
<dbReference type="Proteomes" id="UP000005947">
    <property type="component" value="Unassembled WGS sequence"/>
</dbReference>
<dbReference type="GeneID" id="93210146"/>
<gene>
    <name evidence="2" type="ORF">HMPREF0091_10536</name>
</gene>
<comment type="caution">
    <text evidence="2">The sequence shown here is derived from an EMBL/GenBank/DDBJ whole genome shotgun (WGS) entry which is preliminary data.</text>
</comment>
<keyword evidence="1" id="KW-1133">Transmembrane helix</keyword>